<dbReference type="OrthoDB" id="6255506at2759"/>
<reference evidence="5" key="1">
    <citation type="submission" date="2013-01" db="EMBL/GenBank/DDBJ databases">
        <title>Draft Genome Sequence of a Mulberry Tree, Morus notabilis C.K. Schneid.</title>
        <authorList>
            <person name="He N."/>
            <person name="Zhao S."/>
        </authorList>
    </citation>
    <scope>NUCLEOTIDE SEQUENCE</scope>
</reference>
<feature type="region of interest" description="Disordered" evidence="2">
    <location>
        <begin position="244"/>
        <end position="333"/>
    </location>
</feature>
<organism evidence="4 5">
    <name type="scientific">Morus notabilis</name>
    <dbReference type="NCBI Taxonomy" id="981085"/>
    <lineage>
        <taxon>Eukaryota</taxon>
        <taxon>Viridiplantae</taxon>
        <taxon>Streptophyta</taxon>
        <taxon>Embryophyta</taxon>
        <taxon>Tracheophyta</taxon>
        <taxon>Spermatophyta</taxon>
        <taxon>Magnoliopsida</taxon>
        <taxon>eudicotyledons</taxon>
        <taxon>Gunneridae</taxon>
        <taxon>Pentapetalae</taxon>
        <taxon>rosids</taxon>
        <taxon>fabids</taxon>
        <taxon>Rosales</taxon>
        <taxon>Moraceae</taxon>
        <taxon>Moreae</taxon>
        <taxon>Morus</taxon>
    </lineage>
</organism>
<evidence type="ECO:0000259" key="3">
    <source>
        <dbReference type="Pfam" id="PF08574"/>
    </source>
</evidence>
<dbReference type="Pfam" id="PF08574">
    <property type="entry name" value="Iwr1"/>
    <property type="match status" value="1"/>
</dbReference>
<dbReference type="PANTHER" id="PTHR31934:SF2">
    <property type="entry name" value="RNA-DIRECTED DNA METHYLATION 4"/>
    <property type="match status" value="1"/>
</dbReference>
<proteinExistence type="inferred from homology"/>
<evidence type="ECO:0000256" key="2">
    <source>
        <dbReference type="SAM" id="MobiDB-lite"/>
    </source>
</evidence>
<dbReference type="EMBL" id="KE346166">
    <property type="protein sequence ID" value="EXC28451.1"/>
    <property type="molecule type" value="Genomic_DNA"/>
</dbReference>
<sequence length="333" mass="37865">MADVAESSSAQTKPMDAKPVVVRIKRKASQSPLDAFWLEINERPLKRALLDFENLSISDLSAKEELKSKKVFVQHVETVRSTEATVDIVQLFMEPNSADTSESKTKSEERRNIFKKENIQDQLLSKARQTQEAVAKNARFEQIWRSRKGNKEVMDGKLHEMCHFYDVVRIDGEDKATGVRQQEETLEDHRLLCSYLPLLREFIPSAAEEIESDLQAYKVGEDDYVYDFYTIKDEVDTTTVDASSPFPLVQVDEEEFCDGPGDSDYESDDSNAENNPLNDYPNETSEDEELESETSDNKSEEQSDSDGSSESAEEEHHGLSEDVNLLYEGDIYA</sequence>
<dbReference type="Proteomes" id="UP000030645">
    <property type="component" value="Unassembled WGS sequence"/>
</dbReference>
<feature type="compositionally biased region" description="Acidic residues" evidence="2">
    <location>
        <begin position="251"/>
        <end position="271"/>
    </location>
</feature>
<protein>
    <recommendedName>
        <fullName evidence="3">Transcription factor Iwr1 domain-containing protein</fullName>
    </recommendedName>
</protein>
<dbReference type="InterPro" id="IPR013883">
    <property type="entry name" value="TF_Iwr1_dom"/>
</dbReference>
<name>W9S6C6_9ROSA</name>
<feature type="compositionally biased region" description="Acidic residues" evidence="2">
    <location>
        <begin position="284"/>
        <end position="294"/>
    </location>
</feature>
<evidence type="ECO:0000313" key="5">
    <source>
        <dbReference type="Proteomes" id="UP000030645"/>
    </source>
</evidence>
<dbReference type="AlphaFoldDB" id="W9S6C6"/>
<dbReference type="PANTHER" id="PTHR31934">
    <property type="entry name" value="ALPHA/BETA-HYDROLASES SUPERFAMILY PROTEIN"/>
    <property type="match status" value="1"/>
</dbReference>
<evidence type="ECO:0000313" key="4">
    <source>
        <dbReference type="EMBL" id="EXC28451.1"/>
    </source>
</evidence>
<dbReference type="STRING" id="981085.W9S6C6"/>
<gene>
    <name evidence="4" type="ORF">L484_001532</name>
</gene>
<dbReference type="KEGG" id="mnt:21385132"/>
<accession>W9S6C6</accession>
<comment type="similarity">
    <text evidence="1">Belongs to the IWR1/SLC7A6OS family.</text>
</comment>
<feature type="domain" description="Transcription factor Iwr1" evidence="3">
    <location>
        <begin position="222"/>
        <end position="283"/>
    </location>
</feature>
<dbReference type="eggNOG" id="ENOG502QS78">
    <property type="taxonomic scope" value="Eukaryota"/>
</dbReference>
<evidence type="ECO:0000256" key="1">
    <source>
        <dbReference type="ARBA" id="ARBA00010218"/>
    </source>
</evidence>
<keyword evidence="5" id="KW-1185">Reference proteome</keyword>